<accession>A0A074L581</accession>
<dbReference type="STRING" id="1048983.EL17_04810"/>
<evidence type="ECO:0000313" key="2">
    <source>
        <dbReference type="Proteomes" id="UP000027821"/>
    </source>
</evidence>
<proteinExistence type="predicted"/>
<comment type="caution">
    <text evidence="1">The sequence shown here is derived from an EMBL/GenBank/DDBJ whole genome shotgun (WGS) entry which is preliminary data.</text>
</comment>
<protein>
    <submittedName>
        <fullName evidence="1">Uncharacterized protein</fullName>
    </submittedName>
</protein>
<evidence type="ECO:0000313" key="1">
    <source>
        <dbReference type="EMBL" id="KEO74998.1"/>
    </source>
</evidence>
<dbReference type="SUPFAM" id="SSF52540">
    <property type="entry name" value="P-loop containing nucleoside triphosphate hydrolases"/>
    <property type="match status" value="1"/>
</dbReference>
<sequence>MSRYIELVGVPGVGKTSTYKYLKNLQTDNDKWSMLEDLFKKPLPAKVGLKEQLKNFLKGMIGLPTTPKIKIAHESKVLDDFMAQNETLIEIFWDITMTKNQDIYGKDLRFHAVYYMMSIFQNLQAIKTNDSKNCFVLDEGLVLNLNYFTDESKQEPLQSQVSHVLDNIYLPSGLVLFEGDIDTIIERTMTRGKLKPRDENLSEEMIRKSREETAIEKRMFVEAVEARNIPVLRLNANESIASKAKQITAFAESVIY</sequence>
<dbReference type="EMBL" id="JMIH01000014">
    <property type="protein sequence ID" value="KEO74998.1"/>
    <property type="molecule type" value="Genomic_DNA"/>
</dbReference>
<dbReference type="AlphaFoldDB" id="A0A074L581"/>
<name>A0A074L581_9BACT</name>
<dbReference type="Gene3D" id="3.40.50.300">
    <property type="entry name" value="P-loop containing nucleotide triphosphate hydrolases"/>
    <property type="match status" value="1"/>
</dbReference>
<dbReference type="OrthoDB" id="656161at2"/>
<dbReference type="RefSeq" id="WP_035071445.1">
    <property type="nucleotide sequence ID" value="NZ_JMIH01000014.1"/>
</dbReference>
<gene>
    <name evidence="1" type="ORF">EL17_04810</name>
</gene>
<reference evidence="1 2" key="1">
    <citation type="submission" date="2014-04" db="EMBL/GenBank/DDBJ databases">
        <title>Characterization and application of a salt tolerant electro-active bacterium.</title>
        <authorList>
            <person name="Yang L."/>
            <person name="Wei S."/>
            <person name="Tay Q.X.M."/>
        </authorList>
    </citation>
    <scope>NUCLEOTIDE SEQUENCE [LARGE SCALE GENOMIC DNA]</scope>
    <source>
        <strain evidence="1 2">LY1</strain>
    </source>
</reference>
<organism evidence="1 2">
    <name type="scientific">Anditalea andensis</name>
    <dbReference type="NCBI Taxonomy" id="1048983"/>
    <lineage>
        <taxon>Bacteria</taxon>
        <taxon>Pseudomonadati</taxon>
        <taxon>Bacteroidota</taxon>
        <taxon>Cytophagia</taxon>
        <taxon>Cytophagales</taxon>
        <taxon>Cytophagaceae</taxon>
        <taxon>Anditalea</taxon>
    </lineage>
</organism>
<dbReference type="InterPro" id="IPR027417">
    <property type="entry name" value="P-loop_NTPase"/>
</dbReference>
<keyword evidence="2" id="KW-1185">Reference proteome</keyword>
<dbReference type="Proteomes" id="UP000027821">
    <property type="component" value="Unassembled WGS sequence"/>
</dbReference>